<feature type="non-terminal residue" evidence="1">
    <location>
        <position position="1"/>
    </location>
</feature>
<reference evidence="1 2" key="1">
    <citation type="journal article" date="2019" name="Sci. Rep.">
        <title>Orb-weaving spider Araneus ventricosus genome elucidates the spidroin gene catalogue.</title>
        <authorList>
            <person name="Kono N."/>
            <person name="Nakamura H."/>
            <person name="Ohtoshi R."/>
            <person name="Moran D.A.P."/>
            <person name="Shinohara A."/>
            <person name="Yoshida Y."/>
            <person name="Fujiwara M."/>
            <person name="Mori M."/>
            <person name="Tomita M."/>
            <person name="Arakawa K."/>
        </authorList>
    </citation>
    <scope>NUCLEOTIDE SEQUENCE [LARGE SCALE GENOMIC DNA]</scope>
</reference>
<dbReference type="EMBL" id="BGPR01031477">
    <property type="protein sequence ID" value="GBO04594.1"/>
    <property type="molecule type" value="Genomic_DNA"/>
</dbReference>
<organism evidence="1 2">
    <name type="scientific">Araneus ventricosus</name>
    <name type="common">Orbweaver spider</name>
    <name type="synonym">Epeira ventricosa</name>
    <dbReference type="NCBI Taxonomy" id="182803"/>
    <lineage>
        <taxon>Eukaryota</taxon>
        <taxon>Metazoa</taxon>
        <taxon>Ecdysozoa</taxon>
        <taxon>Arthropoda</taxon>
        <taxon>Chelicerata</taxon>
        <taxon>Arachnida</taxon>
        <taxon>Araneae</taxon>
        <taxon>Araneomorphae</taxon>
        <taxon>Entelegynae</taxon>
        <taxon>Araneoidea</taxon>
        <taxon>Araneidae</taxon>
        <taxon>Araneus</taxon>
    </lineage>
</organism>
<comment type="caution">
    <text evidence="1">The sequence shown here is derived from an EMBL/GenBank/DDBJ whole genome shotgun (WGS) entry which is preliminary data.</text>
</comment>
<evidence type="ECO:0000313" key="1">
    <source>
        <dbReference type="EMBL" id="GBO04594.1"/>
    </source>
</evidence>
<name>A0A4Y2TY20_ARAVE</name>
<dbReference type="AlphaFoldDB" id="A0A4Y2TY20"/>
<protein>
    <submittedName>
        <fullName evidence="1">Uncharacterized protein</fullName>
    </submittedName>
</protein>
<dbReference type="Proteomes" id="UP000499080">
    <property type="component" value="Unassembled WGS sequence"/>
</dbReference>
<accession>A0A4Y2TY20</accession>
<proteinExistence type="predicted"/>
<gene>
    <name evidence="1" type="ORF">AVEN_217426-2_1</name>
</gene>
<sequence>CCMHSVRMRQKVHCAPETNVLTSPNRLNQDDIKLVIRSGEERLNMMKCNYLNVEVDDKMFSSV</sequence>
<keyword evidence="2" id="KW-1185">Reference proteome</keyword>
<evidence type="ECO:0000313" key="2">
    <source>
        <dbReference type="Proteomes" id="UP000499080"/>
    </source>
</evidence>